<accession>A0A101HLG3</accession>
<keyword evidence="1" id="KW-0472">Membrane</keyword>
<feature type="transmembrane region" description="Helical" evidence="1">
    <location>
        <begin position="7"/>
        <end position="26"/>
    </location>
</feature>
<feature type="non-terminal residue" evidence="2">
    <location>
        <position position="153"/>
    </location>
</feature>
<evidence type="ECO:0000313" key="3">
    <source>
        <dbReference type="Proteomes" id="UP000054092"/>
    </source>
</evidence>
<feature type="transmembrane region" description="Helical" evidence="1">
    <location>
        <begin position="32"/>
        <end position="51"/>
    </location>
</feature>
<reference evidence="3" key="1">
    <citation type="journal article" date="2015" name="MBio">
        <title>Genome-Resolved Metagenomic Analysis Reveals Roles for Candidate Phyla and Other Microbial Community Members in Biogeochemical Transformations in Oil Reservoirs.</title>
        <authorList>
            <person name="Hu P."/>
            <person name="Tom L."/>
            <person name="Singh A."/>
            <person name="Thomas B.C."/>
            <person name="Baker B.J."/>
            <person name="Piceno Y.M."/>
            <person name="Andersen G.L."/>
            <person name="Banfield J.F."/>
        </authorList>
    </citation>
    <scope>NUCLEOTIDE SEQUENCE [LARGE SCALE GENOMIC DNA]</scope>
</reference>
<comment type="caution">
    <text evidence="2">The sequence shown here is derived from an EMBL/GenBank/DDBJ whole genome shotgun (WGS) entry which is preliminary data.</text>
</comment>
<dbReference type="Proteomes" id="UP000054092">
    <property type="component" value="Unassembled WGS sequence"/>
</dbReference>
<keyword evidence="1" id="KW-1133">Transmembrane helix</keyword>
<dbReference type="AlphaFoldDB" id="A0A101HLG3"/>
<evidence type="ECO:0000256" key="1">
    <source>
        <dbReference type="SAM" id="Phobius"/>
    </source>
</evidence>
<sequence>MKLRITVLFIIVMIVASVSFGSYFNANNIGGSVVYFPLLLGIFSVNGYYSLGLEVFGGSQTGSLRFTPTMLYAGPALSYSGALGKISGLEAGIDGRLVTGIESLSFNLFGRRYMVSMGLRGQFMFSFYESTDRFKTRLSPEIGFIDVTKMTDR</sequence>
<evidence type="ECO:0000313" key="2">
    <source>
        <dbReference type="EMBL" id="KUK79056.1"/>
    </source>
</evidence>
<proteinExistence type="predicted"/>
<keyword evidence="1" id="KW-0812">Transmembrane</keyword>
<gene>
    <name evidence="2" type="ORF">XD94_1514</name>
</gene>
<name>A0A101HLG3_9BACT</name>
<dbReference type="EMBL" id="LGGP01000304">
    <property type="protein sequence ID" value="KUK79056.1"/>
    <property type="molecule type" value="Genomic_DNA"/>
</dbReference>
<organism evidence="2 3">
    <name type="scientific">Mesotoga prima</name>
    <dbReference type="NCBI Taxonomy" id="1184387"/>
    <lineage>
        <taxon>Bacteria</taxon>
        <taxon>Thermotogati</taxon>
        <taxon>Thermotogota</taxon>
        <taxon>Thermotogae</taxon>
        <taxon>Kosmotogales</taxon>
        <taxon>Kosmotogaceae</taxon>
        <taxon>Mesotoga</taxon>
    </lineage>
</organism>
<protein>
    <submittedName>
        <fullName evidence="2">Uncharacterized protein</fullName>
    </submittedName>
</protein>